<feature type="binding site" evidence="19">
    <location>
        <begin position="50"/>
        <end position="53"/>
    </location>
    <ligand>
        <name>GTP</name>
        <dbReference type="ChEBI" id="CHEBI:37565"/>
    </ligand>
</feature>
<evidence type="ECO:0000256" key="16">
    <source>
        <dbReference type="ARBA" id="ARBA00029570"/>
    </source>
</evidence>
<name>A0A386H225_9CLOT</name>
<dbReference type="InterPro" id="IPR003203">
    <property type="entry name" value="CobU/CobP"/>
</dbReference>
<evidence type="ECO:0000256" key="4">
    <source>
        <dbReference type="ARBA" id="ARBA00003889"/>
    </source>
</evidence>
<dbReference type="GO" id="GO:0043752">
    <property type="term" value="F:adenosylcobinamide kinase activity"/>
    <property type="evidence" value="ECO:0007669"/>
    <property type="project" value="UniProtKB-EC"/>
</dbReference>
<dbReference type="EC" id="2.7.7.62" evidence="9"/>
<dbReference type="Pfam" id="PF02283">
    <property type="entry name" value="CobU"/>
    <property type="match status" value="1"/>
</dbReference>
<evidence type="ECO:0000256" key="12">
    <source>
        <dbReference type="ARBA" id="ARBA00022741"/>
    </source>
</evidence>
<feature type="binding site" evidence="19">
    <location>
        <position position="81"/>
    </location>
    <ligand>
        <name>GTP</name>
        <dbReference type="ChEBI" id="CHEBI:37565"/>
    </ligand>
</feature>
<organism evidence="20 21">
    <name type="scientific">Clostridium fermenticellae</name>
    <dbReference type="NCBI Taxonomy" id="2068654"/>
    <lineage>
        <taxon>Bacteria</taxon>
        <taxon>Bacillati</taxon>
        <taxon>Bacillota</taxon>
        <taxon>Clostridia</taxon>
        <taxon>Eubacteriales</taxon>
        <taxon>Clostridiaceae</taxon>
        <taxon>Clostridium</taxon>
    </lineage>
</organism>
<keyword evidence="13 20" id="KW-0418">Kinase</keyword>
<comment type="catalytic activity">
    <reaction evidence="2">
        <text>adenosylcob(III)inamide phosphate + GTP + H(+) = adenosylcob(III)inamide-GDP + diphosphate</text>
        <dbReference type="Rhea" id="RHEA:22712"/>
        <dbReference type="ChEBI" id="CHEBI:15378"/>
        <dbReference type="ChEBI" id="CHEBI:33019"/>
        <dbReference type="ChEBI" id="CHEBI:37565"/>
        <dbReference type="ChEBI" id="CHEBI:58502"/>
        <dbReference type="ChEBI" id="CHEBI:60487"/>
        <dbReference type="EC" id="2.7.7.62"/>
    </reaction>
</comment>
<feature type="binding site" evidence="19">
    <location>
        <begin position="9"/>
        <end position="16"/>
    </location>
    <ligand>
        <name>GTP</name>
        <dbReference type="ChEBI" id="CHEBI:37565"/>
    </ligand>
</feature>
<evidence type="ECO:0000256" key="15">
    <source>
        <dbReference type="ARBA" id="ARBA00023134"/>
    </source>
</evidence>
<keyword evidence="14" id="KW-0067">ATP-binding</keyword>
<dbReference type="InterPro" id="IPR027417">
    <property type="entry name" value="P-loop_NTPase"/>
</dbReference>
<feature type="active site" description="GMP-histidine intermediate" evidence="18">
    <location>
        <position position="49"/>
    </location>
</feature>
<dbReference type="PIRSF" id="PIRSF006135">
    <property type="entry name" value="CobU"/>
    <property type="match status" value="1"/>
</dbReference>
<evidence type="ECO:0000256" key="18">
    <source>
        <dbReference type="PIRSR" id="PIRSR006135-1"/>
    </source>
</evidence>
<keyword evidence="15 19" id="KW-0342">GTP-binding</keyword>
<keyword evidence="20" id="KW-0548">Nucleotidyltransferase</keyword>
<comment type="similarity">
    <text evidence="7">Belongs to the CobU/CobP family.</text>
</comment>
<dbReference type="EC" id="2.7.1.156" evidence="8"/>
<dbReference type="Gene3D" id="3.40.50.300">
    <property type="entry name" value="P-loop containing nucleotide triphosphate hydrolases"/>
    <property type="match status" value="1"/>
</dbReference>
<keyword evidence="10" id="KW-0169">Cobalamin biosynthesis</keyword>
<evidence type="ECO:0000256" key="1">
    <source>
        <dbReference type="ARBA" id="ARBA00000312"/>
    </source>
</evidence>
<dbReference type="AlphaFoldDB" id="A0A386H225"/>
<reference evidence="20 21" key="1">
    <citation type="journal article" date="2019" name="Int. J. Syst. Evol. Microbiol.">
        <title>Clostridium fermenticellae sp. nov., isolated from the mud in a fermentation cellar for the production of the Chinese liquor, baijiu.</title>
        <authorList>
            <person name="Xu P.X."/>
            <person name="Chai L.J."/>
            <person name="Qiu T."/>
            <person name="Zhang X.J."/>
            <person name="Lu Z.M."/>
            <person name="Xiao C."/>
            <person name="Wang S.T."/>
            <person name="Shen C.H."/>
            <person name="Shi J.S."/>
            <person name="Xu Z.H."/>
        </authorList>
    </citation>
    <scope>NUCLEOTIDE SEQUENCE [LARGE SCALE GENOMIC DNA]</scope>
    <source>
        <strain evidence="20 21">JN500901</strain>
    </source>
</reference>
<accession>A0A386H225</accession>
<keyword evidence="21" id="KW-1185">Reference proteome</keyword>
<proteinExistence type="inferred from homology"/>
<evidence type="ECO:0000256" key="11">
    <source>
        <dbReference type="ARBA" id="ARBA00022679"/>
    </source>
</evidence>
<comment type="pathway">
    <text evidence="5">Cofactor biosynthesis; adenosylcobalamin biosynthesis; adenosylcobalamin from cob(II)yrinate a,c-diamide: step 6/7.</text>
</comment>
<dbReference type="RefSeq" id="WP_119970599.1">
    <property type="nucleotide sequence ID" value="NZ_CP032416.1"/>
</dbReference>
<dbReference type="PANTHER" id="PTHR34848">
    <property type="match status" value="1"/>
</dbReference>
<dbReference type="NCBIfam" id="NF004469">
    <property type="entry name" value="PRK05800.1"/>
    <property type="match status" value="1"/>
</dbReference>
<sequence>MGNVVLITGGSRSGKSGFAEKLLKDKDDVLYIATAVVTDLEMKRRVEIHRNRRNCKWTTYEGHKNFDIVLRDYNEKYIMFECVGTMITDLMLDENCDFENMSVSEIDSLEKKINLEIDKLIKIIRNENRNLIIITNEVGCGIVPEYRMGRIFSDILGRINQFLGQVSDEVYMVSCGIPLKLK</sequence>
<dbReference type="KEGG" id="cfer:D4Z93_04020"/>
<comment type="function">
    <text evidence="4">Catalyzes ATP-dependent phosphorylation of adenosylcobinamide and addition of GMP to adenosylcobinamide phosphate.</text>
</comment>
<evidence type="ECO:0000256" key="5">
    <source>
        <dbReference type="ARBA" id="ARBA00004692"/>
    </source>
</evidence>
<evidence type="ECO:0000313" key="20">
    <source>
        <dbReference type="EMBL" id="AYD39730.1"/>
    </source>
</evidence>
<evidence type="ECO:0000256" key="10">
    <source>
        <dbReference type="ARBA" id="ARBA00022573"/>
    </source>
</evidence>
<feature type="binding site" evidence="19">
    <location>
        <position position="61"/>
    </location>
    <ligand>
        <name>GTP</name>
        <dbReference type="ChEBI" id="CHEBI:37565"/>
    </ligand>
</feature>
<feature type="binding site" evidence="19">
    <location>
        <begin position="33"/>
        <end position="35"/>
    </location>
    <ligand>
        <name>GTP</name>
        <dbReference type="ChEBI" id="CHEBI:37565"/>
    </ligand>
</feature>
<comment type="pathway">
    <text evidence="6">Cofactor biosynthesis; adenosylcobalamin biosynthesis; adenosylcobalamin from cob(II)yrinate a,c-diamide: step 5/7.</text>
</comment>
<evidence type="ECO:0000256" key="9">
    <source>
        <dbReference type="ARBA" id="ARBA00012523"/>
    </source>
</evidence>
<dbReference type="GO" id="GO:0008820">
    <property type="term" value="F:cobinamide phosphate guanylyltransferase activity"/>
    <property type="evidence" value="ECO:0007669"/>
    <property type="project" value="UniProtKB-EC"/>
</dbReference>
<evidence type="ECO:0000256" key="14">
    <source>
        <dbReference type="ARBA" id="ARBA00022840"/>
    </source>
</evidence>
<evidence type="ECO:0000256" key="6">
    <source>
        <dbReference type="ARBA" id="ARBA00005159"/>
    </source>
</evidence>
<dbReference type="Proteomes" id="UP000266301">
    <property type="component" value="Chromosome"/>
</dbReference>
<dbReference type="PANTHER" id="PTHR34848:SF1">
    <property type="entry name" value="BIFUNCTIONAL ADENOSYLCOBALAMIN BIOSYNTHESIS PROTEIN COBU"/>
    <property type="match status" value="1"/>
</dbReference>
<evidence type="ECO:0000256" key="3">
    <source>
        <dbReference type="ARBA" id="ARBA00001522"/>
    </source>
</evidence>
<dbReference type="GO" id="GO:0005525">
    <property type="term" value="F:GTP binding"/>
    <property type="evidence" value="ECO:0007669"/>
    <property type="project" value="UniProtKB-KW"/>
</dbReference>
<evidence type="ECO:0000256" key="8">
    <source>
        <dbReference type="ARBA" id="ARBA00012016"/>
    </source>
</evidence>
<keyword evidence="12 19" id="KW-0547">Nucleotide-binding</keyword>
<evidence type="ECO:0000256" key="17">
    <source>
        <dbReference type="ARBA" id="ARBA00030571"/>
    </source>
</evidence>
<keyword evidence="11 20" id="KW-0808">Transferase</keyword>
<dbReference type="GO" id="GO:0005524">
    <property type="term" value="F:ATP binding"/>
    <property type="evidence" value="ECO:0007669"/>
    <property type="project" value="UniProtKB-KW"/>
</dbReference>
<evidence type="ECO:0000256" key="13">
    <source>
        <dbReference type="ARBA" id="ARBA00022777"/>
    </source>
</evidence>
<dbReference type="OrthoDB" id="9799422at2"/>
<dbReference type="EMBL" id="CP032416">
    <property type="protein sequence ID" value="AYD39730.1"/>
    <property type="molecule type" value="Genomic_DNA"/>
</dbReference>
<evidence type="ECO:0000256" key="2">
    <source>
        <dbReference type="ARBA" id="ARBA00000711"/>
    </source>
</evidence>
<dbReference type="CDD" id="cd00544">
    <property type="entry name" value="CobU"/>
    <property type="match status" value="1"/>
</dbReference>
<gene>
    <name evidence="20" type="ORF">D4Z93_04020</name>
</gene>
<comment type="catalytic activity">
    <reaction evidence="1">
        <text>adenosylcob(III)inamide + ATP = adenosylcob(III)inamide phosphate + ADP + H(+)</text>
        <dbReference type="Rhea" id="RHEA:15769"/>
        <dbReference type="ChEBI" id="CHEBI:2480"/>
        <dbReference type="ChEBI" id="CHEBI:15378"/>
        <dbReference type="ChEBI" id="CHEBI:30616"/>
        <dbReference type="ChEBI" id="CHEBI:58502"/>
        <dbReference type="ChEBI" id="CHEBI:456216"/>
        <dbReference type="EC" id="2.7.1.156"/>
    </reaction>
</comment>
<dbReference type="UniPathway" id="UPA00148">
    <property type="reaction ID" value="UER00236"/>
</dbReference>
<protein>
    <recommendedName>
        <fullName evidence="16">Adenosylcobinamide kinase</fullName>
        <ecNumber evidence="8">2.7.1.156</ecNumber>
        <ecNumber evidence="9">2.7.7.62</ecNumber>
    </recommendedName>
    <alternativeName>
        <fullName evidence="17">Adenosylcobinamide-phosphate guanylyltransferase</fullName>
    </alternativeName>
</protein>
<evidence type="ECO:0000256" key="7">
    <source>
        <dbReference type="ARBA" id="ARBA00007490"/>
    </source>
</evidence>
<evidence type="ECO:0000256" key="19">
    <source>
        <dbReference type="PIRSR" id="PIRSR006135-2"/>
    </source>
</evidence>
<dbReference type="SUPFAM" id="SSF52540">
    <property type="entry name" value="P-loop containing nucleoside triphosphate hydrolases"/>
    <property type="match status" value="1"/>
</dbReference>
<comment type="catalytic activity">
    <reaction evidence="3">
        <text>adenosylcob(III)inamide + GTP = adenosylcob(III)inamide phosphate + GDP + H(+)</text>
        <dbReference type="Rhea" id="RHEA:15765"/>
        <dbReference type="ChEBI" id="CHEBI:2480"/>
        <dbReference type="ChEBI" id="CHEBI:15378"/>
        <dbReference type="ChEBI" id="CHEBI:37565"/>
        <dbReference type="ChEBI" id="CHEBI:58189"/>
        <dbReference type="ChEBI" id="CHEBI:58502"/>
        <dbReference type="EC" id="2.7.1.156"/>
    </reaction>
</comment>
<dbReference type="GO" id="GO:0009236">
    <property type="term" value="P:cobalamin biosynthetic process"/>
    <property type="evidence" value="ECO:0007669"/>
    <property type="project" value="UniProtKB-UniPathway"/>
</dbReference>
<evidence type="ECO:0000313" key="21">
    <source>
        <dbReference type="Proteomes" id="UP000266301"/>
    </source>
</evidence>